<reference evidence="9 10" key="1">
    <citation type="journal article" date="2019" name="Int. J. Syst. Evol. Microbiol.">
        <title>The Global Catalogue of Microorganisms (GCM) 10K type strain sequencing project: providing services to taxonomists for standard genome sequencing and annotation.</title>
        <authorList>
            <consortium name="The Broad Institute Genomics Platform"/>
            <consortium name="The Broad Institute Genome Sequencing Center for Infectious Disease"/>
            <person name="Wu L."/>
            <person name="Ma J."/>
        </authorList>
    </citation>
    <scope>NUCLEOTIDE SEQUENCE [LARGE SCALE GENOMIC DNA]</scope>
    <source>
        <strain evidence="9 10">JCM 3380</strain>
    </source>
</reference>
<evidence type="ECO:0000256" key="4">
    <source>
        <dbReference type="ARBA" id="ARBA00022801"/>
    </source>
</evidence>
<comment type="similarity">
    <text evidence="1">Belongs to the peptidase S1 family.</text>
</comment>
<keyword evidence="3" id="KW-0732">Signal</keyword>
<dbReference type="InterPro" id="IPR035070">
    <property type="entry name" value="Streptogrisin_prodomain"/>
</dbReference>
<dbReference type="Proteomes" id="UP001500416">
    <property type="component" value="Unassembled WGS sequence"/>
</dbReference>
<keyword evidence="10" id="KW-1185">Reference proteome</keyword>
<name>A0ABN0THM7_9PSEU</name>
<evidence type="ECO:0000256" key="5">
    <source>
        <dbReference type="ARBA" id="ARBA00022825"/>
    </source>
</evidence>
<dbReference type="InterPro" id="IPR043504">
    <property type="entry name" value="Peptidase_S1_PA_chymotrypsin"/>
</dbReference>
<evidence type="ECO:0000313" key="10">
    <source>
        <dbReference type="Proteomes" id="UP001500416"/>
    </source>
</evidence>
<evidence type="ECO:0000256" key="3">
    <source>
        <dbReference type="ARBA" id="ARBA00022729"/>
    </source>
</evidence>
<keyword evidence="4" id="KW-0378">Hydrolase</keyword>
<evidence type="ECO:0000256" key="7">
    <source>
        <dbReference type="ARBA" id="ARBA00023157"/>
    </source>
</evidence>
<dbReference type="InterPro" id="IPR009003">
    <property type="entry name" value="Peptidase_S1_PA"/>
</dbReference>
<evidence type="ECO:0000256" key="6">
    <source>
        <dbReference type="ARBA" id="ARBA00023145"/>
    </source>
</evidence>
<feature type="domain" description="Peptidase S1A alpha-lytic prodomain" evidence="8">
    <location>
        <begin position="105"/>
        <end position="163"/>
    </location>
</feature>
<dbReference type="PIRSF" id="PIRSF001134">
    <property type="entry name" value="Streptogrisin"/>
    <property type="match status" value="1"/>
</dbReference>
<dbReference type="CDD" id="cd21112">
    <property type="entry name" value="alphaLP-like"/>
    <property type="match status" value="1"/>
</dbReference>
<keyword evidence="5" id="KW-0720">Serine protease</keyword>
<dbReference type="SUPFAM" id="SSF50494">
    <property type="entry name" value="Trypsin-like serine proteases"/>
    <property type="match status" value="1"/>
</dbReference>
<accession>A0ABN0THM7</accession>
<dbReference type="Gene3D" id="3.30.300.50">
    <property type="match status" value="2"/>
</dbReference>
<dbReference type="InterPro" id="IPR004236">
    <property type="entry name" value="Pept_S1_alpha_lytic"/>
</dbReference>
<evidence type="ECO:0000259" key="8">
    <source>
        <dbReference type="Pfam" id="PF02983"/>
    </source>
</evidence>
<evidence type="ECO:0000256" key="1">
    <source>
        <dbReference type="ARBA" id="ARBA00007664"/>
    </source>
</evidence>
<proteinExistence type="inferred from homology"/>
<dbReference type="Gene3D" id="2.40.10.10">
    <property type="entry name" value="Trypsin-like serine proteases"/>
    <property type="match status" value="2"/>
</dbReference>
<protein>
    <submittedName>
        <fullName evidence="9">S1 family peptidase</fullName>
    </submittedName>
</protein>
<gene>
    <name evidence="9" type="ORF">GCM10010492_20000</name>
</gene>
<keyword evidence="2" id="KW-0645">Protease</keyword>
<dbReference type="EMBL" id="BAAABU010000003">
    <property type="protein sequence ID" value="GAA0221886.1"/>
    <property type="molecule type" value="Genomic_DNA"/>
</dbReference>
<evidence type="ECO:0000256" key="2">
    <source>
        <dbReference type="ARBA" id="ARBA00022670"/>
    </source>
</evidence>
<comment type="caution">
    <text evidence="9">The sequence shown here is derived from an EMBL/GenBank/DDBJ whole genome shotgun (WGS) entry which is preliminary data.</text>
</comment>
<keyword evidence="6" id="KW-0865">Zymogen</keyword>
<dbReference type="Pfam" id="PF02983">
    <property type="entry name" value="Pro_Al_protease"/>
    <property type="match status" value="1"/>
</dbReference>
<organism evidence="9 10">
    <name type="scientific">Saccharothrix mutabilis subsp. mutabilis</name>
    <dbReference type="NCBI Taxonomy" id="66855"/>
    <lineage>
        <taxon>Bacteria</taxon>
        <taxon>Bacillati</taxon>
        <taxon>Actinomycetota</taxon>
        <taxon>Actinomycetes</taxon>
        <taxon>Pseudonocardiales</taxon>
        <taxon>Pseudonocardiaceae</taxon>
        <taxon>Saccharothrix</taxon>
    </lineage>
</organism>
<dbReference type="InterPro" id="IPR001316">
    <property type="entry name" value="Pept_S1A_streptogrisin"/>
</dbReference>
<sequence>MLATGAVAAAGLPATAQQTGAAPVHDGMIAAMQRDLGLSAGEAVDRLAREAAATDLEGRIRGLVGADFAGSWFDGATGELVVGTTDDHDLAAIRAAGAEARKVVHTATTLDGVKAGLDALEATAPKAVTGWYVDLPGNQVVVTVDKTLKDAATTAFTARAAALGGNALRVEEVTGSPRKLASVRGGDAYYMSGGGRCSIGFAVQGGFVSAGHCGTRGTAATNSRGERLGQFAGSSFPGNDYAFVQTYSGVTLYPYVNNYRGGNVVVKGSQEAPVGASVCRSGSTTGWRCGTIQAKNQTIRYAEGAVYGMTRTSACAEPGDSGGSWVTGQQAQGVTSGGSGDCTSGGTTYFQPVNEILGVYGLRLLTG</sequence>
<evidence type="ECO:0000313" key="9">
    <source>
        <dbReference type="EMBL" id="GAA0221886.1"/>
    </source>
</evidence>
<keyword evidence="7" id="KW-1015">Disulfide bond</keyword>
<dbReference type="PRINTS" id="PR00861">
    <property type="entry name" value="ALYTICPTASE"/>
</dbReference>